<organism evidence="2 3">
    <name type="scientific">Noviherbaspirillum saxi</name>
    <dbReference type="NCBI Taxonomy" id="2320863"/>
    <lineage>
        <taxon>Bacteria</taxon>
        <taxon>Pseudomonadati</taxon>
        <taxon>Pseudomonadota</taxon>
        <taxon>Betaproteobacteria</taxon>
        <taxon>Burkholderiales</taxon>
        <taxon>Oxalobacteraceae</taxon>
        <taxon>Noviherbaspirillum</taxon>
    </lineage>
</organism>
<evidence type="ECO:0000256" key="1">
    <source>
        <dbReference type="SAM" id="MobiDB-lite"/>
    </source>
</evidence>
<proteinExistence type="predicted"/>
<evidence type="ECO:0000313" key="3">
    <source>
        <dbReference type="Proteomes" id="UP000265955"/>
    </source>
</evidence>
<sequence length="305" mass="34127">MANSTAIECDPDEFNARMLAKIAKSRLTRYEGSHIPFDVVLRSPEIKRVFARSFNSFQANMFIMLAQARQQFPKEVVDSVEQDIRKRIDQCMDQAKREIAAAKKLCEDNGVVRSVEYADEPIVVSAHVISSDELRYLKLVLKIDQLMVMLETLAAVNLISGNTADRRKKHFKRAVLQIAGTVLAWETERKAVRTARDYARWPSSLRRRSRDTSDDSQRGLLADGSILSATGARQLDGLTTPEAGLPRISRQSLGELVSPPPNAVKPARENTRRMASVVNPVGTSWSREARAVAQGRPDPRAETKK</sequence>
<dbReference type="Proteomes" id="UP000265955">
    <property type="component" value="Unassembled WGS sequence"/>
</dbReference>
<comment type="caution">
    <text evidence="2">The sequence shown here is derived from an EMBL/GenBank/DDBJ whole genome shotgun (WGS) entry which is preliminary data.</text>
</comment>
<reference evidence="3" key="1">
    <citation type="submission" date="2018-09" db="EMBL/GenBank/DDBJ databases">
        <authorList>
            <person name="Zhu H."/>
        </authorList>
    </citation>
    <scope>NUCLEOTIDE SEQUENCE [LARGE SCALE GENOMIC DNA]</scope>
    <source>
        <strain evidence="3">K1R23-30</strain>
    </source>
</reference>
<dbReference type="AlphaFoldDB" id="A0A3A3GB56"/>
<evidence type="ECO:0008006" key="4">
    <source>
        <dbReference type="Google" id="ProtNLM"/>
    </source>
</evidence>
<accession>A0A3A3GB56</accession>
<protein>
    <recommendedName>
        <fullName evidence="4">DUF1845 domain-containing protein</fullName>
    </recommendedName>
</protein>
<name>A0A3A3GB56_9BURK</name>
<evidence type="ECO:0000313" key="2">
    <source>
        <dbReference type="EMBL" id="RJF99425.1"/>
    </source>
</evidence>
<keyword evidence="3" id="KW-1185">Reference proteome</keyword>
<feature type="region of interest" description="Disordered" evidence="1">
    <location>
        <begin position="232"/>
        <end position="305"/>
    </location>
</feature>
<dbReference type="EMBL" id="QYUO01000001">
    <property type="protein sequence ID" value="RJF99425.1"/>
    <property type="molecule type" value="Genomic_DNA"/>
</dbReference>
<gene>
    <name evidence="2" type="ORF">D3871_13505</name>
</gene>